<name>D4B3G3_ARTBC</name>
<accession>D4B3G3</accession>
<dbReference type="Proteomes" id="UP000008866">
    <property type="component" value="Unassembled WGS sequence"/>
</dbReference>
<dbReference type="KEGG" id="abe:ARB_03001"/>
<dbReference type="HOGENOM" id="CLU_2003363_0_0_1"/>
<evidence type="ECO:0000256" key="1">
    <source>
        <dbReference type="SAM" id="MobiDB-lite"/>
    </source>
</evidence>
<dbReference type="GeneID" id="9525570"/>
<evidence type="ECO:0000313" key="3">
    <source>
        <dbReference type="Proteomes" id="UP000008866"/>
    </source>
</evidence>
<dbReference type="EMBL" id="ABSU01000034">
    <property type="protein sequence ID" value="EFE29661.1"/>
    <property type="molecule type" value="Genomic_DNA"/>
</dbReference>
<organism evidence="2 3">
    <name type="scientific">Arthroderma benhamiae (strain ATCC MYA-4681 / CBS 112371)</name>
    <name type="common">Trichophyton mentagrophytes</name>
    <dbReference type="NCBI Taxonomy" id="663331"/>
    <lineage>
        <taxon>Eukaryota</taxon>
        <taxon>Fungi</taxon>
        <taxon>Dikarya</taxon>
        <taxon>Ascomycota</taxon>
        <taxon>Pezizomycotina</taxon>
        <taxon>Eurotiomycetes</taxon>
        <taxon>Eurotiomycetidae</taxon>
        <taxon>Onygenales</taxon>
        <taxon>Arthrodermataceae</taxon>
        <taxon>Trichophyton</taxon>
    </lineage>
</organism>
<evidence type="ECO:0000313" key="2">
    <source>
        <dbReference type="EMBL" id="EFE29661.1"/>
    </source>
</evidence>
<dbReference type="RefSeq" id="XP_003010301.1">
    <property type="nucleotide sequence ID" value="XM_003010255.1"/>
</dbReference>
<protein>
    <submittedName>
        <fullName evidence="2">Uncharacterized protein</fullName>
    </submittedName>
</protein>
<reference evidence="3" key="1">
    <citation type="journal article" date="2011" name="Genome Biol.">
        <title>Comparative and functional genomics provide insights into the pathogenicity of dermatophytic fungi.</title>
        <authorList>
            <person name="Burmester A."/>
            <person name="Shelest E."/>
            <person name="Gloeckner G."/>
            <person name="Heddergott C."/>
            <person name="Schindler S."/>
            <person name="Staib P."/>
            <person name="Heidel A."/>
            <person name="Felder M."/>
            <person name="Petzold A."/>
            <person name="Szafranski K."/>
            <person name="Feuermann M."/>
            <person name="Pedruzzi I."/>
            <person name="Priebe S."/>
            <person name="Groth M."/>
            <person name="Winkler R."/>
            <person name="Li W."/>
            <person name="Kniemeyer O."/>
            <person name="Schroeckh V."/>
            <person name="Hertweck C."/>
            <person name="Hube B."/>
            <person name="White T.C."/>
            <person name="Platzer M."/>
            <person name="Guthke R."/>
            <person name="Heitman J."/>
            <person name="Woestemeyer J."/>
            <person name="Zipfel P.F."/>
            <person name="Monod M."/>
            <person name="Brakhage A.A."/>
        </authorList>
    </citation>
    <scope>NUCLEOTIDE SEQUENCE [LARGE SCALE GENOMIC DNA]</scope>
    <source>
        <strain evidence="3">ATCC MYA-4681 / CBS 112371</strain>
    </source>
</reference>
<keyword evidence="3" id="KW-1185">Reference proteome</keyword>
<feature type="region of interest" description="Disordered" evidence="1">
    <location>
        <begin position="17"/>
        <end position="88"/>
    </location>
</feature>
<gene>
    <name evidence="2" type="ORF">ARB_03001</name>
</gene>
<proteinExistence type="predicted"/>
<dbReference type="AlphaFoldDB" id="D4B3G3"/>
<comment type="caution">
    <text evidence="2">The sequence shown here is derived from an EMBL/GenBank/DDBJ whole genome shotgun (WGS) entry which is preliminary data.</text>
</comment>
<sequence>MAQSATALPFYSSSAAASPLLSSPLPLLPTPTRPRSTPISLPPPQSTIASTQEKKKKHRLPFSLPPPLARSSVVSSPRRNGRSQCLREARSSSLSLSLSLSLSRCPDPGKTLANDLQMELTERL</sequence>